<gene>
    <name evidence="1" type="ORF">IAC06_07870</name>
</gene>
<dbReference type="EMBL" id="JADIMI010000074">
    <property type="protein sequence ID" value="MBO8452777.1"/>
    <property type="molecule type" value="Genomic_DNA"/>
</dbReference>
<name>A0A9D9HIY1_9BACT</name>
<dbReference type="Proteomes" id="UP000823661">
    <property type="component" value="Unassembled WGS sequence"/>
</dbReference>
<dbReference type="InterPro" id="IPR050484">
    <property type="entry name" value="Transf_Hexapept/Carb_Anhydrase"/>
</dbReference>
<comment type="caution">
    <text evidence="1">The sequence shown here is derived from an EMBL/GenBank/DDBJ whole genome shotgun (WGS) entry which is preliminary data.</text>
</comment>
<evidence type="ECO:0000313" key="2">
    <source>
        <dbReference type="Proteomes" id="UP000823661"/>
    </source>
</evidence>
<reference evidence="1" key="1">
    <citation type="submission" date="2020-10" db="EMBL/GenBank/DDBJ databases">
        <authorList>
            <person name="Gilroy R."/>
        </authorList>
    </citation>
    <scope>NUCLEOTIDE SEQUENCE</scope>
    <source>
        <strain evidence="1">B1-20833</strain>
    </source>
</reference>
<evidence type="ECO:0000313" key="1">
    <source>
        <dbReference type="EMBL" id="MBO8452777.1"/>
    </source>
</evidence>
<dbReference type="Pfam" id="PF00132">
    <property type="entry name" value="Hexapep"/>
    <property type="match status" value="1"/>
</dbReference>
<dbReference type="InterPro" id="IPR011004">
    <property type="entry name" value="Trimer_LpxA-like_sf"/>
</dbReference>
<accession>A0A9D9HIY1</accession>
<dbReference type="PANTHER" id="PTHR13061">
    <property type="entry name" value="DYNACTIN SUBUNIT P25"/>
    <property type="match status" value="1"/>
</dbReference>
<dbReference type="Gene3D" id="2.160.10.10">
    <property type="entry name" value="Hexapeptide repeat proteins"/>
    <property type="match status" value="1"/>
</dbReference>
<dbReference type="CDD" id="cd04645">
    <property type="entry name" value="LbH_gamma_CA_like"/>
    <property type="match status" value="1"/>
</dbReference>
<proteinExistence type="predicted"/>
<organism evidence="1 2">
    <name type="scientific">Candidatus Cryptobacteroides intestinavium</name>
    <dbReference type="NCBI Taxonomy" id="2840766"/>
    <lineage>
        <taxon>Bacteria</taxon>
        <taxon>Pseudomonadati</taxon>
        <taxon>Bacteroidota</taxon>
        <taxon>Bacteroidia</taxon>
        <taxon>Bacteroidales</taxon>
        <taxon>Candidatus Cryptobacteroides</taxon>
    </lineage>
</organism>
<dbReference type="AlphaFoldDB" id="A0A9D9HIY1"/>
<dbReference type="PANTHER" id="PTHR13061:SF29">
    <property type="entry name" value="GAMMA CARBONIC ANHYDRASE-LIKE 1, MITOCHONDRIAL-RELATED"/>
    <property type="match status" value="1"/>
</dbReference>
<dbReference type="SUPFAM" id="SSF51161">
    <property type="entry name" value="Trimeric LpxA-like enzymes"/>
    <property type="match status" value="1"/>
</dbReference>
<reference evidence="1" key="2">
    <citation type="journal article" date="2021" name="PeerJ">
        <title>Extensive microbial diversity within the chicken gut microbiome revealed by metagenomics and culture.</title>
        <authorList>
            <person name="Gilroy R."/>
            <person name="Ravi A."/>
            <person name="Getino M."/>
            <person name="Pursley I."/>
            <person name="Horton D.L."/>
            <person name="Alikhan N.F."/>
            <person name="Baker D."/>
            <person name="Gharbi K."/>
            <person name="Hall N."/>
            <person name="Watson M."/>
            <person name="Adriaenssens E.M."/>
            <person name="Foster-Nyarko E."/>
            <person name="Jarju S."/>
            <person name="Secka A."/>
            <person name="Antonio M."/>
            <person name="Oren A."/>
            <person name="Chaudhuri R.R."/>
            <person name="La Ragione R."/>
            <person name="Hildebrand F."/>
            <person name="Pallen M.J."/>
        </authorList>
    </citation>
    <scope>NUCLEOTIDE SEQUENCE</scope>
    <source>
        <strain evidence="1">B1-20833</strain>
    </source>
</reference>
<dbReference type="InterPro" id="IPR047324">
    <property type="entry name" value="LbH_gamma_CA-like"/>
</dbReference>
<sequence length="167" mass="17718">MIIKELNGKVPSTGEGTFIAENAALIGDVKTGRDCSIWYGAVLRGDVGPIRLGDNVNIQDCAVLHATTDVSEVIIGNNVSVGHNAIVHGARIGNDVLIGMGAIVMDNAVIPDGTVVAAGAVVLENKVLEPGIWAGIPARKVKDTSDRITDMAHSNAMHYIEYKEWYK</sequence>
<dbReference type="InterPro" id="IPR001451">
    <property type="entry name" value="Hexapep"/>
</dbReference>
<protein>
    <submittedName>
        <fullName evidence="1">Gamma carbonic anhydrase family protein</fullName>
    </submittedName>
</protein>